<feature type="transmembrane region" description="Helical" evidence="6">
    <location>
        <begin position="44"/>
        <end position="64"/>
    </location>
</feature>
<feature type="transmembrane region" description="Helical" evidence="6">
    <location>
        <begin position="278"/>
        <end position="304"/>
    </location>
</feature>
<feature type="transmembrane region" description="Helical" evidence="6">
    <location>
        <begin position="349"/>
        <end position="369"/>
    </location>
</feature>
<evidence type="ECO:0000313" key="7">
    <source>
        <dbReference type="EMBL" id="VAX38182.1"/>
    </source>
</evidence>
<feature type="transmembrane region" description="Helical" evidence="6">
    <location>
        <begin position="190"/>
        <end position="208"/>
    </location>
</feature>
<accession>A0A3B1DBP5</accession>
<evidence type="ECO:0000256" key="2">
    <source>
        <dbReference type="ARBA" id="ARBA00022475"/>
    </source>
</evidence>
<evidence type="ECO:0000256" key="5">
    <source>
        <dbReference type="ARBA" id="ARBA00023136"/>
    </source>
</evidence>
<feature type="transmembrane region" description="Helical" evidence="6">
    <location>
        <begin position="381"/>
        <end position="401"/>
    </location>
</feature>
<dbReference type="GO" id="GO:0005886">
    <property type="term" value="C:plasma membrane"/>
    <property type="evidence" value="ECO:0007669"/>
    <property type="project" value="UniProtKB-SubCell"/>
</dbReference>
<comment type="subcellular location">
    <subcellularLocation>
        <location evidence="1">Cell membrane</location>
        <topology evidence="1">Multi-pass membrane protein</topology>
    </subcellularLocation>
</comment>
<dbReference type="InterPro" id="IPR050367">
    <property type="entry name" value="APC_superfamily"/>
</dbReference>
<gene>
    <name evidence="7" type="ORF">MNBD_PLANCTO03-149</name>
</gene>
<dbReference type="GO" id="GO:0022857">
    <property type="term" value="F:transmembrane transporter activity"/>
    <property type="evidence" value="ECO:0007669"/>
    <property type="project" value="InterPro"/>
</dbReference>
<dbReference type="Gene3D" id="1.20.1740.10">
    <property type="entry name" value="Amino acid/polyamine transporter I"/>
    <property type="match status" value="1"/>
</dbReference>
<feature type="transmembrane region" description="Helical" evidence="6">
    <location>
        <begin position="407"/>
        <end position="425"/>
    </location>
</feature>
<evidence type="ECO:0008006" key="8">
    <source>
        <dbReference type="Google" id="ProtNLM"/>
    </source>
</evidence>
<evidence type="ECO:0000256" key="4">
    <source>
        <dbReference type="ARBA" id="ARBA00022989"/>
    </source>
</evidence>
<keyword evidence="4 6" id="KW-1133">Transmembrane helix</keyword>
<evidence type="ECO:0000256" key="3">
    <source>
        <dbReference type="ARBA" id="ARBA00022692"/>
    </source>
</evidence>
<feature type="transmembrane region" description="Helical" evidence="6">
    <location>
        <begin position="325"/>
        <end position="343"/>
    </location>
</feature>
<feature type="non-terminal residue" evidence="7">
    <location>
        <position position="440"/>
    </location>
</feature>
<dbReference type="PANTHER" id="PTHR42770">
    <property type="entry name" value="AMINO ACID TRANSPORTER-RELATED"/>
    <property type="match status" value="1"/>
</dbReference>
<evidence type="ECO:0000256" key="1">
    <source>
        <dbReference type="ARBA" id="ARBA00004651"/>
    </source>
</evidence>
<dbReference type="PANTHER" id="PTHR42770:SF11">
    <property type="entry name" value="INNER MEMBRANE TRANSPORT PROTEIN YBAT"/>
    <property type="match status" value="1"/>
</dbReference>
<proteinExistence type="predicted"/>
<dbReference type="EMBL" id="UOGK01000129">
    <property type="protein sequence ID" value="VAX38182.1"/>
    <property type="molecule type" value="Genomic_DNA"/>
</dbReference>
<dbReference type="InterPro" id="IPR002293">
    <property type="entry name" value="AA/rel_permease1"/>
</dbReference>
<sequence length="440" mass="46755">MTPSTPSPRETLGLKELIAIGVGGMIGGGIFSVLGLAVKVGGHAAPIAFGLGGLIAMLTAYSFIKLALTYRSDGASFTYLEHAFPAHPSAAGLLGWTVIAGYVGTLSLYAFTFGAYGADLLGSTGSVPVRLVLSTGILLFFMVVNLSGVRSSGRTEDLIVYTKLTILVLIAIAGTTSIKRDHLVPVFDHGIDAVFIAGAMIFVAYEGFELITNAICETRDPERNIPRGIYGSVIITTLLYLCIAFVAVGSLSPKELVAAEEYALAVAAEPSLGNAGRVLVAIAAMLATSSAINATAFGSSRMMSQMATEKMMPKAFSFRSRKADVPWVAIVVMTGMGIAFTLLNSLETIAAYSSLTFLLVSLCIAVANFKLHAKTHANRPLVAFAILVVLVTIGLLIRHMWTETRETLLAILIMYGAVFVMEFVFSQRSRLGRKLVRRVP</sequence>
<organism evidence="7">
    <name type="scientific">hydrothermal vent metagenome</name>
    <dbReference type="NCBI Taxonomy" id="652676"/>
    <lineage>
        <taxon>unclassified sequences</taxon>
        <taxon>metagenomes</taxon>
        <taxon>ecological metagenomes</taxon>
    </lineage>
</organism>
<reference evidence="7" key="1">
    <citation type="submission" date="2018-06" db="EMBL/GenBank/DDBJ databases">
        <authorList>
            <person name="Zhirakovskaya E."/>
        </authorList>
    </citation>
    <scope>NUCLEOTIDE SEQUENCE</scope>
</reference>
<dbReference type="AlphaFoldDB" id="A0A3B1DBP5"/>
<evidence type="ECO:0000256" key="6">
    <source>
        <dbReference type="SAM" id="Phobius"/>
    </source>
</evidence>
<feature type="transmembrane region" description="Helical" evidence="6">
    <location>
        <begin position="17"/>
        <end position="38"/>
    </location>
</feature>
<feature type="transmembrane region" description="Helical" evidence="6">
    <location>
        <begin position="158"/>
        <end position="178"/>
    </location>
</feature>
<feature type="transmembrane region" description="Helical" evidence="6">
    <location>
        <begin position="229"/>
        <end position="248"/>
    </location>
</feature>
<protein>
    <recommendedName>
        <fullName evidence="8">Amino acid transporter</fullName>
    </recommendedName>
</protein>
<dbReference type="PIRSF" id="PIRSF006060">
    <property type="entry name" value="AA_transporter"/>
    <property type="match status" value="1"/>
</dbReference>
<keyword evidence="3 6" id="KW-0812">Transmembrane</keyword>
<dbReference type="Pfam" id="PF13520">
    <property type="entry name" value="AA_permease_2"/>
    <property type="match status" value="1"/>
</dbReference>
<feature type="transmembrane region" description="Helical" evidence="6">
    <location>
        <begin position="127"/>
        <end position="146"/>
    </location>
</feature>
<keyword evidence="5 6" id="KW-0472">Membrane</keyword>
<feature type="transmembrane region" description="Helical" evidence="6">
    <location>
        <begin position="93"/>
        <end position="115"/>
    </location>
</feature>
<keyword evidence="2" id="KW-1003">Cell membrane</keyword>
<name>A0A3B1DBP5_9ZZZZ</name>